<evidence type="ECO:0000313" key="2">
    <source>
        <dbReference type="EMBL" id="KAF2651549.1"/>
    </source>
</evidence>
<protein>
    <submittedName>
        <fullName evidence="2">Uncharacterized protein</fullName>
    </submittedName>
</protein>
<evidence type="ECO:0000256" key="1">
    <source>
        <dbReference type="SAM" id="Phobius"/>
    </source>
</evidence>
<keyword evidence="1" id="KW-0472">Membrane</keyword>
<feature type="transmembrane region" description="Helical" evidence="1">
    <location>
        <begin position="298"/>
        <end position="319"/>
    </location>
</feature>
<proteinExistence type="predicted"/>
<dbReference type="Proteomes" id="UP000799324">
    <property type="component" value="Unassembled WGS sequence"/>
</dbReference>
<keyword evidence="3" id="KW-1185">Reference proteome</keyword>
<feature type="transmembrane region" description="Helical" evidence="1">
    <location>
        <begin position="273"/>
        <end position="292"/>
    </location>
</feature>
<dbReference type="AlphaFoldDB" id="A0A6A6SV41"/>
<accession>A0A6A6SV41</accession>
<keyword evidence="1" id="KW-1133">Transmembrane helix</keyword>
<keyword evidence="1" id="KW-0812">Transmembrane</keyword>
<reference evidence="2" key="1">
    <citation type="journal article" date="2020" name="Stud. Mycol.">
        <title>101 Dothideomycetes genomes: a test case for predicting lifestyles and emergence of pathogens.</title>
        <authorList>
            <person name="Haridas S."/>
            <person name="Albert R."/>
            <person name="Binder M."/>
            <person name="Bloem J."/>
            <person name="Labutti K."/>
            <person name="Salamov A."/>
            <person name="Andreopoulos B."/>
            <person name="Baker S."/>
            <person name="Barry K."/>
            <person name="Bills G."/>
            <person name="Bluhm B."/>
            <person name="Cannon C."/>
            <person name="Castanera R."/>
            <person name="Culley D."/>
            <person name="Daum C."/>
            <person name="Ezra D."/>
            <person name="Gonzalez J."/>
            <person name="Henrissat B."/>
            <person name="Kuo A."/>
            <person name="Liang C."/>
            <person name="Lipzen A."/>
            <person name="Lutzoni F."/>
            <person name="Magnuson J."/>
            <person name="Mondo S."/>
            <person name="Nolan M."/>
            <person name="Ohm R."/>
            <person name="Pangilinan J."/>
            <person name="Park H.-J."/>
            <person name="Ramirez L."/>
            <person name="Alfaro M."/>
            <person name="Sun H."/>
            <person name="Tritt A."/>
            <person name="Yoshinaga Y."/>
            <person name="Zwiers L.-H."/>
            <person name="Turgeon B."/>
            <person name="Goodwin S."/>
            <person name="Spatafora J."/>
            <person name="Crous P."/>
            <person name="Grigoriev I."/>
        </authorList>
    </citation>
    <scope>NUCLEOTIDE SEQUENCE</scope>
    <source>
        <strain evidence="2">CBS 122681</strain>
    </source>
</reference>
<feature type="transmembrane region" description="Helical" evidence="1">
    <location>
        <begin position="200"/>
        <end position="220"/>
    </location>
</feature>
<dbReference type="OrthoDB" id="1937642at2759"/>
<name>A0A6A6SV41_9PLEO</name>
<feature type="transmembrane region" description="Helical" evidence="1">
    <location>
        <begin position="172"/>
        <end position="194"/>
    </location>
</feature>
<sequence length="405" mass="45250">MAPLPLPSIFGRAQSAPVASSVGEQLRTQWANPNDILSLLLLIGGDVVQRALAQQTGHRLPLPTPVAFSFGWVAYTFMGLLSAVGDSALLPPPEFPCIVFSTEWGYVRNNQSWIICRLLRDFEKSWMPSQVRQRFQQMLKIAGPNRKRRSGLCISVFEASSKAEAGFPRRDVYWYSGFAISGIQLLIALIPWLLWRNWEIFPITVTGTFLAYFTASLPQWSHERWACNRNVDKTMVITRGNGAQHAIVIIGAGRSLDLEDLASSAEGFPPQSAITWLFGGLTTLWCALLITVCGLTQNTWFLIAIGTLGMVHTVIIAGAPRKPESFGIHLEYRAVFTQPKVMETLKEAEAAYPGLGRSMLHTFFPGDLWPDEVAFWKEARKIEIDKKRQTKKKLEVRSVQPTNSS</sequence>
<evidence type="ECO:0000313" key="3">
    <source>
        <dbReference type="Proteomes" id="UP000799324"/>
    </source>
</evidence>
<organism evidence="2 3">
    <name type="scientific">Lophiostoma macrostomum CBS 122681</name>
    <dbReference type="NCBI Taxonomy" id="1314788"/>
    <lineage>
        <taxon>Eukaryota</taxon>
        <taxon>Fungi</taxon>
        <taxon>Dikarya</taxon>
        <taxon>Ascomycota</taxon>
        <taxon>Pezizomycotina</taxon>
        <taxon>Dothideomycetes</taxon>
        <taxon>Pleosporomycetidae</taxon>
        <taxon>Pleosporales</taxon>
        <taxon>Lophiostomataceae</taxon>
        <taxon>Lophiostoma</taxon>
    </lineage>
</organism>
<gene>
    <name evidence="2" type="ORF">K491DRAFT_719740</name>
</gene>
<dbReference type="EMBL" id="MU004423">
    <property type="protein sequence ID" value="KAF2651549.1"/>
    <property type="molecule type" value="Genomic_DNA"/>
</dbReference>